<feature type="domain" description="Interferon/interleukin receptor" evidence="5">
    <location>
        <begin position="107"/>
        <end position="211"/>
    </location>
</feature>
<evidence type="ECO:0000259" key="5">
    <source>
        <dbReference type="Pfam" id="PF09294"/>
    </source>
</evidence>
<dbReference type="Gene3D" id="2.60.40.10">
    <property type="entry name" value="Immunoglobulins"/>
    <property type="match status" value="1"/>
</dbReference>
<dbReference type="InterPro" id="IPR036116">
    <property type="entry name" value="FN3_sf"/>
</dbReference>
<feature type="signal peptide" evidence="3">
    <location>
        <begin position="1"/>
        <end position="18"/>
    </location>
</feature>
<evidence type="ECO:0000256" key="3">
    <source>
        <dbReference type="SAM" id="SignalP"/>
    </source>
</evidence>
<keyword evidence="3" id="KW-0732">Signal</keyword>
<feature type="chain" id="PRO_5041699202" description="Fibronectin type-III domain-containing protein" evidence="3">
    <location>
        <begin position="19"/>
        <end position="539"/>
    </location>
</feature>
<dbReference type="SUPFAM" id="SSF49265">
    <property type="entry name" value="Fibronectin type III"/>
    <property type="match status" value="2"/>
</dbReference>
<feature type="region of interest" description="Disordered" evidence="1">
    <location>
        <begin position="286"/>
        <end position="357"/>
    </location>
</feature>
<keyword evidence="2" id="KW-1133">Transmembrane helix</keyword>
<evidence type="ECO:0000313" key="6">
    <source>
        <dbReference type="EMBL" id="KAK2850401.1"/>
    </source>
</evidence>
<reference evidence="6" key="1">
    <citation type="submission" date="2023-08" db="EMBL/GenBank/DDBJ databases">
        <title>Pelteobagrus vachellii genome.</title>
        <authorList>
            <person name="Liu H."/>
        </authorList>
    </citation>
    <scope>NUCLEOTIDE SEQUENCE</scope>
    <source>
        <strain evidence="6">PRFRI_2022a</strain>
        <tissue evidence="6">Muscle</tissue>
    </source>
</reference>
<comment type="caution">
    <text evidence="6">The sequence shown here is derived from an EMBL/GenBank/DDBJ whole genome shotgun (WGS) entry which is preliminary data.</text>
</comment>
<feature type="domain" description="Fibronectin type-III" evidence="4">
    <location>
        <begin position="3"/>
        <end position="94"/>
    </location>
</feature>
<dbReference type="AlphaFoldDB" id="A0AA88NAX2"/>
<name>A0AA88NAX2_TACVA</name>
<dbReference type="InterPro" id="IPR003961">
    <property type="entry name" value="FN3_dom"/>
</dbReference>
<dbReference type="PANTHER" id="PTHR20859">
    <property type="entry name" value="INTERFERON/INTERLEUKIN RECEPTOR"/>
    <property type="match status" value="1"/>
</dbReference>
<dbReference type="GO" id="GO:0004896">
    <property type="term" value="F:cytokine receptor activity"/>
    <property type="evidence" value="ECO:0007669"/>
    <property type="project" value="TreeGrafter"/>
</dbReference>
<organism evidence="6 7">
    <name type="scientific">Tachysurus vachellii</name>
    <name type="common">Darkbarbel catfish</name>
    <name type="synonym">Pelteobagrus vachellii</name>
    <dbReference type="NCBI Taxonomy" id="175792"/>
    <lineage>
        <taxon>Eukaryota</taxon>
        <taxon>Metazoa</taxon>
        <taxon>Chordata</taxon>
        <taxon>Craniata</taxon>
        <taxon>Vertebrata</taxon>
        <taxon>Euteleostomi</taxon>
        <taxon>Actinopterygii</taxon>
        <taxon>Neopterygii</taxon>
        <taxon>Teleostei</taxon>
        <taxon>Ostariophysi</taxon>
        <taxon>Siluriformes</taxon>
        <taxon>Bagridae</taxon>
        <taxon>Tachysurus</taxon>
    </lineage>
</organism>
<dbReference type="InterPro" id="IPR013783">
    <property type="entry name" value="Ig-like_fold"/>
</dbReference>
<proteinExistence type="predicted"/>
<keyword evidence="2" id="KW-0472">Membrane</keyword>
<feature type="compositionally biased region" description="Acidic residues" evidence="1">
    <location>
        <begin position="308"/>
        <end position="325"/>
    </location>
</feature>
<dbReference type="Pfam" id="PF01108">
    <property type="entry name" value="Tissue_fac"/>
    <property type="match status" value="1"/>
</dbReference>
<feature type="transmembrane region" description="Helical" evidence="2">
    <location>
        <begin position="220"/>
        <end position="248"/>
    </location>
</feature>
<dbReference type="EMBL" id="JAVHJS010000008">
    <property type="protein sequence ID" value="KAK2850401.1"/>
    <property type="molecule type" value="Genomic_DNA"/>
</dbReference>
<evidence type="ECO:0000259" key="4">
    <source>
        <dbReference type="Pfam" id="PF01108"/>
    </source>
</evidence>
<dbReference type="Proteomes" id="UP001187315">
    <property type="component" value="Unassembled WGS sequence"/>
</dbReference>
<protein>
    <recommendedName>
        <fullName evidence="8">Fibronectin type-III domain-containing protein</fullName>
    </recommendedName>
</protein>
<gene>
    <name evidence="6" type="ORF">Q7C36_009184</name>
</gene>
<evidence type="ECO:0008006" key="8">
    <source>
        <dbReference type="Google" id="ProtNLM"/>
    </source>
</evidence>
<evidence type="ECO:0000313" key="7">
    <source>
        <dbReference type="Proteomes" id="UP001187315"/>
    </source>
</evidence>
<evidence type="ECO:0000256" key="2">
    <source>
        <dbReference type="SAM" id="Phobius"/>
    </source>
</evidence>
<keyword evidence="7" id="KW-1185">Reference proteome</keyword>
<sequence>MRLLSLLFVYLLVLDSEGAVPAPVNAHVVSNNFIHILHWSPGKGTQPGTVYKVKVGNNLLPNISVTSINISEYMKEKYKTYTIWLSASFGTSSSSKVQINFIPYTSTIIGPPILSLSGCGNCLNISIDLPNRQSSSDFYNAIRFDIHWGKVKDEKDDCHNQMTNFQSKKLVPYSYTLANLQPGERYCVQAQPKISSLPEHKQLNSCACEFTSPTEPQGGAFLTACVASSVLVGLSFLTFMFFLVYTGFLCKPNIRLPKALILVPGYFLSPEEPFISVAELENNIQIQKPEDHQHKKKKKGKDLHKNDDDGDDDDVDEDDDDEDEESNHGYMDRGVPSESESTYKERKASDCEAAENPKGCSLEEALTHTPDTLMLSKVQYKGVKTYSLGASLDPAMKALIPPSAKGGKKLGEEMKKIEEEEKDYGNVNLWSVVLKSIQPEEEEAKEPNDVKEPLVPLLLKELGEHLQTGSSSELHTALLCHTRTEAQSSQEEELDDISDASVCDHTQTGYMASHTGAIDTEYCSFEDKEEDCTSGYMTR</sequence>
<dbReference type="GO" id="GO:0005886">
    <property type="term" value="C:plasma membrane"/>
    <property type="evidence" value="ECO:0007669"/>
    <property type="project" value="TreeGrafter"/>
</dbReference>
<dbReference type="Pfam" id="PF09294">
    <property type="entry name" value="Interfer-bind"/>
    <property type="match status" value="1"/>
</dbReference>
<dbReference type="InterPro" id="IPR015373">
    <property type="entry name" value="Interferon/interleukin_rcp_dom"/>
</dbReference>
<dbReference type="PANTHER" id="PTHR20859:SF53">
    <property type="entry name" value="INTERLEUKIN-22 RECEPTOR SUBUNIT ALPHA-1"/>
    <property type="match status" value="1"/>
</dbReference>
<evidence type="ECO:0000256" key="1">
    <source>
        <dbReference type="SAM" id="MobiDB-lite"/>
    </source>
</evidence>
<dbReference type="InterPro" id="IPR050650">
    <property type="entry name" value="Type-II_Cytokine-TF_Rcpt"/>
</dbReference>
<keyword evidence="2" id="KW-0812">Transmembrane</keyword>
<accession>A0AA88NAX2</accession>
<feature type="compositionally biased region" description="Basic and acidic residues" evidence="1">
    <location>
        <begin position="341"/>
        <end position="350"/>
    </location>
</feature>